<gene>
    <name evidence="1" type="ORF">MEUPH1_LOCUS27519</name>
</gene>
<proteinExistence type="predicted"/>
<dbReference type="CDD" id="cd02257">
    <property type="entry name" value="Peptidase_C19"/>
    <property type="match status" value="1"/>
</dbReference>
<evidence type="ECO:0000313" key="2">
    <source>
        <dbReference type="Proteomes" id="UP001160148"/>
    </source>
</evidence>
<evidence type="ECO:0000313" key="1">
    <source>
        <dbReference type="EMBL" id="CAI6373818.1"/>
    </source>
</evidence>
<dbReference type="AlphaFoldDB" id="A0AAV0Y1H0"/>
<dbReference type="Proteomes" id="UP001160148">
    <property type="component" value="Unassembled WGS sequence"/>
</dbReference>
<dbReference type="InterPro" id="IPR038765">
    <property type="entry name" value="Papain-like_cys_pep_sf"/>
</dbReference>
<dbReference type="EMBL" id="CARXXK010001128">
    <property type="protein sequence ID" value="CAI6373818.1"/>
    <property type="molecule type" value="Genomic_DNA"/>
</dbReference>
<name>A0AAV0Y1H0_9HEMI</name>
<dbReference type="SUPFAM" id="SSF54001">
    <property type="entry name" value="Cysteine proteinases"/>
    <property type="match status" value="1"/>
</dbReference>
<organism evidence="1 2">
    <name type="scientific">Macrosiphum euphorbiae</name>
    <name type="common">potato aphid</name>
    <dbReference type="NCBI Taxonomy" id="13131"/>
    <lineage>
        <taxon>Eukaryota</taxon>
        <taxon>Metazoa</taxon>
        <taxon>Ecdysozoa</taxon>
        <taxon>Arthropoda</taxon>
        <taxon>Hexapoda</taxon>
        <taxon>Insecta</taxon>
        <taxon>Pterygota</taxon>
        <taxon>Neoptera</taxon>
        <taxon>Paraneoptera</taxon>
        <taxon>Hemiptera</taxon>
        <taxon>Sternorrhyncha</taxon>
        <taxon>Aphidomorpha</taxon>
        <taxon>Aphidoidea</taxon>
        <taxon>Aphididae</taxon>
        <taxon>Macrosiphini</taxon>
        <taxon>Macrosiphum</taxon>
    </lineage>
</organism>
<keyword evidence="2" id="KW-1185">Reference proteome</keyword>
<comment type="caution">
    <text evidence="1">The sequence shown here is derived from an EMBL/GenBank/DDBJ whole genome shotgun (WGS) entry which is preliminary data.</text>
</comment>
<dbReference type="Gene3D" id="3.90.70.10">
    <property type="entry name" value="Cysteine proteinases"/>
    <property type="match status" value="1"/>
</dbReference>
<sequence>MAVCDSTVGLVITKLLRDYPFLKEYVTCSSKVCQNNSEKKFIYLTFQIDFENNISNPQQFINDRTAIIHDMNCFPHCSGKKTITSAISNMHLFIDVLIWEGENIISTQRSSEAANLLKVKLRDIPLLLIHGTTTYQPRGAICFHRGKSGLRTSVGHYTAYAKRSSGRQWELFDDMKKKPVPVKDTTTIMCEFLIYTV</sequence>
<accession>A0AAV0Y1H0</accession>
<protein>
    <recommendedName>
        <fullName evidence="3">USP domain-containing protein</fullName>
    </recommendedName>
</protein>
<evidence type="ECO:0008006" key="3">
    <source>
        <dbReference type="Google" id="ProtNLM"/>
    </source>
</evidence>
<reference evidence="1 2" key="1">
    <citation type="submission" date="2023-01" db="EMBL/GenBank/DDBJ databases">
        <authorList>
            <person name="Whitehead M."/>
        </authorList>
    </citation>
    <scope>NUCLEOTIDE SEQUENCE [LARGE SCALE GENOMIC DNA]</scope>
</reference>